<organism evidence="1 2">
    <name type="scientific">Melastoma candidum</name>
    <dbReference type="NCBI Taxonomy" id="119954"/>
    <lineage>
        <taxon>Eukaryota</taxon>
        <taxon>Viridiplantae</taxon>
        <taxon>Streptophyta</taxon>
        <taxon>Embryophyta</taxon>
        <taxon>Tracheophyta</taxon>
        <taxon>Spermatophyta</taxon>
        <taxon>Magnoliopsida</taxon>
        <taxon>eudicotyledons</taxon>
        <taxon>Gunneridae</taxon>
        <taxon>Pentapetalae</taxon>
        <taxon>rosids</taxon>
        <taxon>malvids</taxon>
        <taxon>Myrtales</taxon>
        <taxon>Melastomataceae</taxon>
        <taxon>Melastomatoideae</taxon>
        <taxon>Melastomateae</taxon>
        <taxon>Melastoma</taxon>
    </lineage>
</organism>
<evidence type="ECO:0000313" key="2">
    <source>
        <dbReference type="Proteomes" id="UP001057402"/>
    </source>
</evidence>
<sequence length="92" mass="10001">MCFIPEICSSSRNSSFPREGDRVPFMYSEGSSTGPCKTNPVTLPVDGSHSTPSQSWQQSAPTHDSRVPVVSFRIMDLNPRREALSDSAQAGV</sequence>
<keyword evidence="2" id="KW-1185">Reference proteome</keyword>
<comment type="caution">
    <text evidence="1">The sequence shown here is derived from an EMBL/GenBank/DDBJ whole genome shotgun (WGS) entry which is preliminary data.</text>
</comment>
<evidence type="ECO:0000313" key="1">
    <source>
        <dbReference type="EMBL" id="KAI4373127.1"/>
    </source>
</evidence>
<dbReference type="Proteomes" id="UP001057402">
    <property type="component" value="Chromosome 4"/>
</dbReference>
<proteinExistence type="predicted"/>
<accession>A0ACB9R3X1</accession>
<protein>
    <submittedName>
        <fullName evidence="1">Uncharacterized protein</fullName>
    </submittedName>
</protein>
<dbReference type="EMBL" id="CM042883">
    <property type="protein sequence ID" value="KAI4373127.1"/>
    <property type="molecule type" value="Genomic_DNA"/>
</dbReference>
<name>A0ACB9R3X1_9MYRT</name>
<gene>
    <name evidence="1" type="ORF">MLD38_011286</name>
</gene>
<reference evidence="2" key="1">
    <citation type="journal article" date="2023" name="Front. Plant Sci.">
        <title>Chromosomal-level genome assembly of Melastoma candidum provides insights into trichome evolution.</title>
        <authorList>
            <person name="Zhong Y."/>
            <person name="Wu W."/>
            <person name="Sun C."/>
            <person name="Zou P."/>
            <person name="Liu Y."/>
            <person name="Dai S."/>
            <person name="Zhou R."/>
        </authorList>
    </citation>
    <scope>NUCLEOTIDE SEQUENCE [LARGE SCALE GENOMIC DNA]</scope>
</reference>